<comment type="caution">
    <text evidence="2">The sequence shown here is derived from an EMBL/GenBank/DDBJ whole genome shotgun (WGS) entry which is preliminary data.</text>
</comment>
<accession>A0ABD0QPN6</accession>
<evidence type="ECO:0000313" key="3">
    <source>
        <dbReference type="Proteomes" id="UP001529510"/>
    </source>
</evidence>
<feature type="non-terminal residue" evidence="2">
    <location>
        <position position="1"/>
    </location>
</feature>
<sequence length="58" mass="6639">HEFATGLSDTEEARAKESAGYLARRDLFTSGVESERIEHKSRRTVMRESAERISLSKR</sequence>
<name>A0ABD0QPN6_CIRMR</name>
<organism evidence="2 3">
    <name type="scientific">Cirrhinus mrigala</name>
    <name type="common">Mrigala</name>
    <dbReference type="NCBI Taxonomy" id="683832"/>
    <lineage>
        <taxon>Eukaryota</taxon>
        <taxon>Metazoa</taxon>
        <taxon>Chordata</taxon>
        <taxon>Craniata</taxon>
        <taxon>Vertebrata</taxon>
        <taxon>Euteleostomi</taxon>
        <taxon>Actinopterygii</taxon>
        <taxon>Neopterygii</taxon>
        <taxon>Teleostei</taxon>
        <taxon>Ostariophysi</taxon>
        <taxon>Cypriniformes</taxon>
        <taxon>Cyprinidae</taxon>
        <taxon>Labeoninae</taxon>
        <taxon>Labeonini</taxon>
        <taxon>Cirrhinus</taxon>
    </lineage>
</organism>
<reference evidence="2 3" key="1">
    <citation type="submission" date="2024-05" db="EMBL/GenBank/DDBJ databases">
        <title>Genome sequencing and assembly of Indian major carp, Cirrhinus mrigala (Hamilton, 1822).</title>
        <authorList>
            <person name="Mohindra V."/>
            <person name="Chowdhury L.M."/>
            <person name="Lal K."/>
            <person name="Jena J.K."/>
        </authorList>
    </citation>
    <scope>NUCLEOTIDE SEQUENCE [LARGE SCALE GENOMIC DNA]</scope>
    <source>
        <strain evidence="2">CM1030</strain>
        <tissue evidence="2">Blood</tissue>
    </source>
</reference>
<evidence type="ECO:0000256" key="1">
    <source>
        <dbReference type="SAM" id="MobiDB-lite"/>
    </source>
</evidence>
<protein>
    <submittedName>
        <fullName evidence="2">Uncharacterized protein</fullName>
    </submittedName>
</protein>
<keyword evidence="3" id="KW-1185">Reference proteome</keyword>
<dbReference type="Proteomes" id="UP001529510">
    <property type="component" value="Unassembled WGS sequence"/>
</dbReference>
<proteinExistence type="predicted"/>
<dbReference type="AlphaFoldDB" id="A0ABD0QPN6"/>
<dbReference type="EMBL" id="JAMKFB020000007">
    <property type="protein sequence ID" value="KAL0187705.1"/>
    <property type="molecule type" value="Genomic_DNA"/>
</dbReference>
<feature type="region of interest" description="Disordered" evidence="1">
    <location>
        <begin position="33"/>
        <end position="58"/>
    </location>
</feature>
<evidence type="ECO:0000313" key="2">
    <source>
        <dbReference type="EMBL" id="KAL0187705.1"/>
    </source>
</evidence>
<feature type="non-terminal residue" evidence="2">
    <location>
        <position position="58"/>
    </location>
</feature>
<gene>
    <name evidence="2" type="ORF">M9458_014804</name>
</gene>